<keyword evidence="2" id="KW-1185">Reference proteome</keyword>
<organism evidence="1 2">
    <name type="scientific">Trifolium medium</name>
    <dbReference type="NCBI Taxonomy" id="97028"/>
    <lineage>
        <taxon>Eukaryota</taxon>
        <taxon>Viridiplantae</taxon>
        <taxon>Streptophyta</taxon>
        <taxon>Embryophyta</taxon>
        <taxon>Tracheophyta</taxon>
        <taxon>Spermatophyta</taxon>
        <taxon>Magnoliopsida</taxon>
        <taxon>eudicotyledons</taxon>
        <taxon>Gunneridae</taxon>
        <taxon>Pentapetalae</taxon>
        <taxon>rosids</taxon>
        <taxon>fabids</taxon>
        <taxon>Fabales</taxon>
        <taxon>Fabaceae</taxon>
        <taxon>Papilionoideae</taxon>
        <taxon>50 kb inversion clade</taxon>
        <taxon>NPAAA clade</taxon>
        <taxon>Hologalegina</taxon>
        <taxon>IRL clade</taxon>
        <taxon>Trifolieae</taxon>
        <taxon>Trifolium</taxon>
    </lineage>
</organism>
<feature type="non-terminal residue" evidence="1">
    <location>
        <position position="25"/>
    </location>
</feature>
<protein>
    <submittedName>
        <fullName evidence="1">Uncharacterized protein</fullName>
    </submittedName>
</protein>
<dbReference type="EMBL" id="LXQA010520064">
    <property type="protein sequence ID" value="MCI56889.1"/>
    <property type="molecule type" value="Genomic_DNA"/>
</dbReference>
<sequence>MSATDPVLEPIAVGRLQVVGLVASW</sequence>
<name>A0A392T785_9FABA</name>
<evidence type="ECO:0000313" key="1">
    <source>
        <dbReference type="EMBL" id="MCI56889.1"/>
    </source>
</evidence>
<comment type="caution">
    <text evidence="1">The sequence shown here is derived from an EMBL/GenBank/DDBJ whole genome shotgun (WGS) entry which is preliminary data.</text>
</comment>
<dbReference type="Proteomes" id="UP000265520">
    <property type="component" value="Unassembled WGS sequence"/>
</dbReference>
<evidence type="ECO:0000313" key="2">
    <source>
        <dbReference type="Proteomes" id="UP000265520"/>
    </source>
</evidence>
<accession>A0A392T785</accession>
<reference evidence="1 2" key="1">
    <citation type="journal article" date="2018" name="Front. Plant Sci.">
        <title>Red Clover (Trifolium pratense) and Zigzag Clover (T. medium) - A Picture of Genomic Similarities and Differences.</title>
        <authorList>
            <person name="Dluhosova J."/>
            <person name="Istvanek J."/>
            <person name="Nedelnik J."/>
            <person name="Repkova J."/>
        </authorList>
    </citation>
    <scope>NUCLEOTIDE SEQUENCE [LARGE SCALE GENOMIC DNA]</scope>
    <source>
        <strain evidence="2">cv. 10/8</strain>
        <tissue evidence="1">Leaf</tissue>
    </source>
</reference>
<proteinExistence type="predicted"/>
<dbReference type="AlphaFoldDB" id="A0A392T785"/>